<evidence type="ECO:0000313" key="2">
    <source>
        <dbReference type="EMBL" id="VTP00767.1"/>
    </source>
</evidence>
<reference evidence="2" key="1">
    <citation type="submission" date="2019-05" db="EMBL/GenBank/DDBJ databases">
        <authorList>
            <person name="Naeem R."/>
            <person name="Antony C."/>
            <person name="Guan Q."/>
        </authorList>
    </citation>
    <scope>NUCLEOTIDE SEQUENCE</scope>
    <source>
        <strain evidence="2">3</strain>
    </source>
</reference>
<protein>
    <submittedName>
        <fullName evidence="2">NifU-like protein</fullName>
    </submittedName>
</protein>
<organism evidence="2">
    <name type="scientific">Mycobacterium kansasii</name>
    <dbReference type="NCBI Taxonomy" id="1768"/>
    <lineage>
        <taxon>Bacteria</taxon>
        <taxon>Bacillati</taxon>
        <taxon>Actinomycetota</taxon>
        <taxon>Actinomycetes</taxon>
        <taxon>Mycobacteriales</taxon>
        <taxon>Mycobacteriaceae</taxon>
        <taxon>Mycobacterium</taxon>
    </lineage>
</organism>
<dbReference type="GO" id="GO:0051536">
    <property type="term" value="F:iron-sulfur cluster binding"/>
    <property type="evidence" value="ECO:0007669"/>
    <property type="project" value="InterPro"/>
</dbReference>
<dbReference type="AlphaFoldDB" id="A0A653ETE5"/>
<sequence>MRTRPDKPAGITMSRYSPTVVDHFNNPRNCGRLANPDVSAFVGNPVCGDQILLTVRVEADAVSEVAFEAYGCSASLAVGSILTERLGGMTISDIAALDAARILQWSGGLGPDQHHVAVLGADAAHRLADNYRKGIHDDGTCFAG</sequence>
<gene>
    <name evidence="2" type="primary">nifU_2</name>
    <name evidence="2" type="ORF">BIN_B_02586</name>
</gene>
<dbReference type="CDD" id="cd06664">
    <property type="entry name" value="IscU_like"/>
    <property type="match status" value="1"/>
</dbReference>
<evidence type="ECO:0000259" key="1">
    <source>
        <dbReference type="Pfam" id="PF01592"/>
    </source>
</evidence>
<dbReference type="GO" id="GO:0005506">
    <property type="term" value="F:iron ion binding"/>
    <property type="evidence" value="ECO:0007669"/>
    <property type="project" value="InterPro"/>
</dbReference>
<dbReference type="Pfam" id="PF01592">
    <property type="entry name" value="NifU_N"/>
    <property type="match status" value="1"/>
</dbReference>
<dbReference type="PANTHER" id="PTHR10093">
    <property type="entry name" value="IRON-SULFUR CLUSTER ASSEMBLY ENZYME NIFU HOMOLOG"/>
    <property type="match status" value="1"/>
</dbReference>
<dbReference type="Gene3D" id="3.90.1010.10">
    <property type="match status" value="1"/>
</dbReference>
<dbReference type="InterPro" id="IPR002871">
    <property type="entry name" value="NIF_FeS_clus_asmbl_NifU_N"/>
</dbReference>
<dbReference type="SUPFAM" id="SSF82649">
    <property type="entry name" value="SufE/NifU"/>
    <property type="match status" value="1"/>
</dbReference>
<name>A0A653ETE5_MYCKA</name>
<dbReference type="EMBL" id="LR589293">
    <property type="protein sequence ID" value="VTP00767.1"/>
    <property type="molecule type" value="Genomic_DNA"/>
</dbReference>
<accession>A0A653ETE5</accession>
<feature type="domain" description="NIF system FeS cluster assembly NifU N-terminal" evidence="1">
    <location>
        <begin position="16"/>
        <end position="133"/>
    </location>
</feature>
<proteinExistence type="predicted"/>
<dbReference type="GO" id="GO:0016226">
    <property type="term" value="P:iron-sulfur cluster assembly"/>
    <property type="evidence" value="ECO:0007669"/>
    <property type="project" value="InterPro"/>
</dbReference>